<dbReference type="Pfam" id="PF05036">
    <property type="entry name" value="SPOR"/>
    <property type="match status" value="1"/>
</dbReference>
<gene>
    <name evidence="4" type="ORF">ABT57_20795</name>
</gene>
<keyword evidence="2" id="KW-1133">Transmembrane helix</keyword>
<evidence type="ECO:0000259" key="3">
    <source>
        <dbReference type="PROSITE" id="PS51724"/>
    </source>
</evidence>
<sequence>MATKDYVKRGRAPKKPARNSRKAPPSSGFPVKWATIALILVAGLGYGLYFLSTSPAPAHSQATQQTPPPAPSKPKPPEPKPTPKPEVKPEVKPITKPVVQPKPTPEAKTLPPKPEEKWRYIEELENKEIQVEAKKEQVPTRPYLMQCGAYRSQSQAEERKAMIAFQGLTSQIKISQGEKGTWYRVILGPYPQKRKAESDRNQLRRVGIEPCAIWFWES</sequence>
<feature type="compositionally biased region" description="Basic and acidic residues" evidence="1">
    <location>
        <begin position="75"/>
        <end position="93"/>
    </location>
</feature>
<accession>A0A0J1H1F3</accession>
<feature type="region of interest" description="Disordered" evidence="1">
    <location>
        <begin position="56"/>
        <end position="114"/>
    </location>
</feature>
<comment type="caution">
    <text evidence="4">The sequence shown here is derived from an EMBL/GenBank/DDBJ whole genome shotgun (WGS) entry which is preliminary data.</text>
</comment>
<evidence type="ECO:0000313" key="4">
    <source>
        <dbReference type="EMBL" id="KLV05658.1"/>
    </source>
</evidence>
<feature type="compositionally biased region" description="Low complexity" evidence="1">
    <location>
        <begin position="56"/>
        <end position="65"/>
    </location>
</feature>
<name>A0A0J1H1F3_9GAMM</name>
<dbReference type="PATRIC" id="fig|320778.3.peg.4472"/>
<evidence type="ECO:0000256" key="2">
    <source>
        <dbReference type="SAM" id="Phobius"/>
    </source>
</evidence>
<evidence type="ECO:0000313" key="5">
    <source>
        <dbReference type="Proteomes" id="UP000035909"/>
    </source>
</evidence>
<dbReference type="SUPFAM" id="SSF110997">
    <property type="entry name" value="Sporulation related repeat"/>
    <property type="match status" value="1"/>
</dbReference>
<dbReference type="InterPro" id="IPR036680">
    <property type="entry name" value="SPOR-like_sf"/>
</dbReference>
<keyword evidence="5" id="KW-1185">Reference proteome</keyword>
<evidence type="ECO:0000256" key="1">
    <source>
        <dbReference type="SAM" id="MobiDB-lite"/>
    </source>
</evidence>
<keyword evidence="4" id="KW-0132">Cell division</keyword>
<feature type="domain" description="SPOR" evidence="3">
    <location>
        <begin position="137"/>
        <end position="216"/>
    </location>
</feature>
<reference evidence="4 5" key="1">
    <citation type="submission" date="2015-05" db="EMBL/GenBank/DDBJ databases">
        <title>Photobacterium galathea sp. nov.</title>
        <authorList>
            <person name="Machado H."/>
            <person name="Gram L."/>
        </authorList>
    </citation>
    <scope>NUCLEOTIDE SEQUENCE [LARGE SCALE GENOMIC DNA]</scope>
    <source>
        <strain evidence="4 5">DSM 22954</strain>
    </source>
</reference>
<dbReference type="EMBL" id="LDOU01000024">
    <property type="protein sequence ID" value="KLV05658.1"/>
    <property type="molecule type" value="Genomic_DNA"/>
</dbReference>
<keyword evidence="2" id="KW-0472">Membrane</keyword>
<dbReference type="GO" id="GO:0051301">
    <property type="term" value="P:cell division"/>
    <property type="evidence" value="ECO:0007669"/>
    <property type="project" value="UniProtKB-KW"/>
</dbReference>
<dbReference type="OrthoDB" id="8558195at2"/>
<dbReference type="RefSeq" id="WP_047887180.1">
    <property type="nucleotide sequence ID" value="NZ_CP071325.1"/>
</dbReference>
<feature type="transmembrane region" description="Helical" evidence="2">
    <location>
        <begin position="33"/>
        <end position="51"/>
    </location>
</feature>
<proteinExistence type="predicted"/>
<organism evidence="4 5">
    <name type="scientific">Photobacterium ganghwense</name>
    <dbReference type="NCBI Taxonomy" id="320778"/>
    <lineage>
        <taxon>Bacteria</taxon>
        <taxon>Pseudomonadati</taxon>
        <taxon>Pseudomonadota</taxon>
        <taxon>Gammaproteobacteria</taxon>
        <taxon>Vibrionales</taxon>
        <taxon>Vibrionaceae</taxon>
        <taxon>Photobacterium</taxon>
    </lineage>
</organism>
<dbReference type="Gene3D" id="3.30.70.1070">
    <property type="entry name" value="Sporulation related repeat"/>
    <property type="match status" value="1"/>
</dbReference>
<dbReference type="AlphaFoldDB" id="A0A0J1H1F3"/>
<dbReference type="STRING" id="320778.ABT57_20795"/>
<dbReference type="GO" id="GO:0042834">
    <property type="term" value="F:peptidoglycan binding"/>
    <property type="evidence" value="ECO:0007669"/>
    <property type="project" value="InterPro"/>
</dbReference>
<protein>
    <submittedName>
        <fullName evidence="4">Cell division protein</fullName>
    </submittedName>
</protein>
<feature type="compositionally biased region" description="Basic residues" evidence="1">
    <location>
        <begin position="9"/>
        <end position="21"/>
    </location>
</feature>
<dbReference type="Proteomes" id="UP000035909">
    <property type="component" value="Unassembled WGS sequence"/>
</dbReference>
<feature type="region of interest" description="Disordered" evidence="1">
    <location>
        <begin position="1"/>
        <end position="29"/>
    </location>
</feature>
<keyword evidence="2" id="KW-0812">Transmembrane</keyword>
<dbReference type="PROSITE" id="PS51724">
    <property type="entry name" value="SPOR"/>
    <property type="match status" value="1"/>
</dbReference>
<keyword evidence="4" id="KW-0131">Cell cycle</keyword>
<dbReference type="InterPro" id="IPR007730">
    <property type="entry name" value="SPOR-like_dom"/>
</dbReference>